<evidence type="ECO:0000313" key="2">
    <source>
        <dbReference type="Proteomes" id="UP000886998"/>
    </source>
</evidence>
<evidence type="ECO:0000313" key="1">
    <source>
        <dbReference type="EMBL" id="GFY51850.1"/>
    </source>
</evidence>
<protein>
    <submittedName>
        <fullName evidence="1">Uncharacterized protein</fullName>
    </submittedName>
</protein>
<name>A0A8X6XFR8_9ARAC</name>
<dbReference type="EMBL" id="BMAV01008342">
    <property type="protein sequence ID" value="GFY51850.1"/>
    <property type="molecule type" value="Genomic_DNA"/>
</dbReference>
<comment type="caution">
    <text evidence="1">The sequence shown here is derived from an EMBL/GenBank/DDBJ whole genome shotgun (WGS) entry which is preliminary data.</text>
</comment>
<reference evidence="1" key="1">
    <citation type="submission" date="2020-08" db="EMBL/GenBank/DDBJ databases">
        <title>Multicomponent nature underlies the extraordinary mechanical properties of spider dragline silk.</title>
        <authorList>
            <person name="Kono N."/>
            <person name="Nakamura H."/>
            <person name="Mori M."/>
            <person name="Yoshida Y."/>
            <person name="Ohtoshi R."/>
            <person name="Malay A.D."/>
            <person name="Moran D.A.P."/>
            <person name="Tomita M."/>
            <person name="Numata K."/>
            <person name="Arakawa K."/>
        </authorList>
    </citation>
    <scope>NUCLEOTIDE SEQUENCE</scope>
</reference>
<dbReference type="AlphaFoldDB" id="A0A8X6XFR8"/>
<keyword evidence="2" id="KW-1185">Reference proteome</keyword>
<dbReference type="Proteomes" id="UP000886998">
    <property type="component" value="Unassembled WGS sequence"/>
</dbReference>
<sequence length="79" mass="8971">MVLDVKLQLIKKLKLSRVVLDILEFLKISLLDFEFTAIRGVYHSFSLLNATCTILEDSSCQLDSQALQVFLSVLPLLRC</sequence>
<organism evidence="1 2">
    <name type="scientific">Trichonephila inaurata madagascariensis</name>
    <dbReference type="NCBI Taxonomy" id="2747483"/>
    <lineage>
        <taxon>Eukaryota</taxon>
        <taxon>Metazoa</taxon>
        <taxon>Ecdysozoa</taxon>
        <taxon>Arthropoda</taxon>
        <taxon>Chelicerata</taxon>
        <taxon>Arachnida</taxon>
        <taxon>Araneae</taxon>
        <taxon>Araneomorphae</taxon>
        <taxon>Entelegynae</taxon>
        <taxon>Araneoidea</taxon>
        <taxon>Nephilidae</taxon>
        <taxon>Trichonephila</taxon>
        <taxon>Trichonephila inaurata</taxon>
    </lineage>
</organism>
<proteinExistence type="predicted"/>
<accession>A0A8X6XFR8</accession>
<gene>
    <name evidence="1" type="ORF">TNIN_246971</name>
</gene>